<reference evidence="1 2" key="1">
    <citation type="submission" date="2018-06" db="EMBL/GenBank/DDBJ databases">
        <title>Genome analysis of cellulolytic fungus Trichoderma lentiforme CFAM-422.</title>
        <authorList>
            <person name="Steindorff A.S."/>
            <person name="Formighieri E.F."/>
            <person name="Midorikawa G.E.O."/>
            <person name="Tamietti M.S."/>
            <person name="Ramos E.Z."/>
            <person name="Silva A.S."/>
            <person name="Bon E.P.S."/>
            <person name="Mendes T.D."/>
            <person name="Damaso M.C.T."/>
            <person name="Favaro L.C.L."/>
        </authorList>
    </citation>
    <scope>NUCLEOTIDE SEQUENCE [LARGE SCALE GENOMIC DNA]</scope>
    <source>
        <strain evidence="1 2">CFAM-422</strain>
    </source>
</reference>
<organism evidence="1 2">
    <name type="scientific">Trichoderma lentiforme</name>
    <dbReference type="NCBI Taxonomy" id="1567552"/>
    <lineage>
        <taxon>Eukaryota</taxon>
        <taxon>Fungi</taxon>
        <taxon>Dikarya</taxon>
        <taxon>Ascomycota</taxon>
        <taxon>Pezizomycotina</taxon>
        <taxon>Sordariomycetes</taxon>
        <taxon>Hypocreomycetidae</taxon>
        <taxon>Hypocreales</taxon>
        <taxon>Hypocreaceae</taxon>
        <taxon>Trichoderma</taxon>
    </lineage>
</organism>
<comment type="caution">
    <text evidence="1">The sequence shown here is derived from an EMBL/GenBank/DDBJ whole genome shotgun (WGS) entry which is preliminary data.</text>
</comment>
<dbReference type="AlphaFoldDB" id="A0A9P4X851"/>
<gene>
    <name evidence="1" type="ORF">CFAM422_010735</name>
</gene>
<protein>
    <submittedName>
        <fullName evidence="1">Uncharacterized protein</fullName>
    </submittedName>
</protein>
<dbReference type="Proteomes" id="UP000801864">
    <property type="component" value="Unassembled WGS sequence"/>
</dbReference>
<evidence type="ECO:0000313" key="1">
    <source>
        <dbReference type="EMBL" id="KAF3062618.1"/>
    </source>
</evidence>
<name>A0A9P4X851_9HYPO</name>
<keyword evidence="2" id="KW-1185">Reference proteome</keyword>
<accession>A0A9P4X851</accession>
<proteinExistence type="predicted"/>
<sequence>MCVSAKRGNSAAATQRSDALFAPGMQKQTHQGRRVQLFVRTSTWSRSMKASSIMPDRRFQLRR</sequence>
<evidence type="ECO:0000313" key="2">
    <source>
        <dbReference type="Proteomes" id="UP000801864"/>
    </source>
</evidence>
<dbReference type="EMBL" id="QLNT01000021">
    <property type="protein sequence ID" value="KAF3062618.1"/>
    <property type="molecule type" value="Genomic_DNA"/>
</dbReference>